<dbReference type="EMBL" id="JBEGDP010000002">
    <property type="protein sequence ID" value="MEQ7846092.1"/>
    <property type="molecule type" value="Genomic_DNA"/>
</dbReference>
<feature type="compositionally biased region" description="Basic and acidic residues" evidence="3">
    <location>
        <begin position="30"/>
        <end position="46"/>
    </location>
</feature>
<keyword evidence="6" id="KW-1185">Reference proteome</keyword>
<comment type="caution">
    <text evidence="5">The sequence shown here is derived from an EMBL/GenBank/DDBJ whole genome shotgun (WGS) entry which is preliminary data.</text>
</comment>
<evidence type="ECO:0000313" key="6">
    <source>
        <dbReference type="Proteomes" id="UP001482520"/>
    </source>
</evidence>
<keyword evidence="1" id="KW-0808">Transferase</keyword>
<reference evidence="5 6" key="1">
    <citation type="submission" date="2024-02" db="EMBL/GenBank/DDBJ databases">
        <title>Full genome sequence of Nocardioides kribbensis.</title>
        <authorList>
            <person name="Poletto B.L."/>
            <person name="Silva G."/>
            <person name="Galante D."/>
            <person name="Campos K.R."/>
            <person name="Santos M.B.N."/>
            <person name="Sacchi C.T."/>
        </authorList>
    </citation>
    <scope>NUCLEOTIDE SEQUENCE [LARGE SCALE GENOMIC DNA]</scope>
    <source>
        <strain evidence="5 6">O4R</strain>
    </source>
</reference>
<dbReference type="GO" id="GO:0016746">
    <property type="term" value="F:acyltransferase activity"/>
    <property type="evidence" value="ECO:0007669"/>
    <property type="project" value="UniProtKB-KW"/>
</dbReference>
<feature type="compositionally biased region" description="Basic and acidic residues" evidence="3">
    <location>
        <begin position="1"/>
        <end position="15"/>
    </location>
</feature>
<protein>
    <submittedName>
        <fullName evidence="5">Lysophospholipid acyltransferase family protein</fullName>
    </submittedName>
</protein>
<dbReference type="SMART" id="SM00563">
    <property type="entry name" value="PlsC"/>
    <property type="match status" value="1"/>
</dbReference>
<evidence type="ECO:0000256" key="2">
    <source>
        <dbReference type="ARBA" id="ARBA00023315"/>
    </source>
</evidence>
<evidence type="ECO:0000259" key="4">
    <source>
        <dbReference type="SMART" id="SM00563"/>
    </source>
</evidence>
<evidence type="ECO:0000256" key="3">
    <source>
        <dbReference type="SAM" id="MobiDB-lite"/>
    </source>
</evidence>
<organism evidence="5 6">
    <name type="scientific">Nocardioides kribbensis</name>
    <dbReference type="NCBI Taxonomy" id="305517"/>
    <lineage>
        <taxon>Bacteria</taxon>
        <taxon>Bacillati</taxon>
        <taxon>Actinomycetota</taxon>
        <taxon>Actinomycetes</taxon>
        <taxon>Propionibacteriales</taxon>
        <taxon>Nocardioidaceae</taxon>
        <taxon>Nocardioides</taxon>
    </lineage>
</organism>
<keyword evidence="2 5" id="KW-0012">Acyltransferase</keyword>
<dbReference type="PANTHER" id="PTHR10434">
    <property type="entry name" value="1-ACYL-SN-GLYCEROL-3-PHOSPHATE ACYLTRANSFERASE"/>
    <property type="match status" value="1"/>
</dbReference>
<evidence type="ECO:0000256" key="1">
    <source>
        <dbReference type="ARBA" id="ARBA00022679"/>
    </source>
</evidence>
<dbReference type="InterPro" id="IPR002123">
    <property type="entry name" value="Plipid/glycerol_acylTrfase"/>
</dbReference>
<evidence type="ECO:0000313" key="5">
    <source>
        <dbReference type="EMBL" id="MEQ7846092.1"/>
    </source>
</evidence>
<feature type="region of interest" description="Disordered" evidence="3">
    <location>
        <begin position="257"/>
        <end position="287"/>
    </location>
</feature>
<sequence>MTPPHRDTQDERDTHAASGSRGARTPRSLARRDRGDRRTAHRELPRTDATPFPHRAMLHGLRPISSWLVRRRYRVRVQGAEHTPSTGPVLFAANHVGVMDGPLLAIFAPRPVHALTKAEMFGGRLGTFLLWSGQVPLDRFHADPAAVKTCLRVLRDDGAVGIFPEGRRGAGDLERFHRGAAYLALVTGAAVVPVTLLGTREPGGWSGDLPPRGTMVDIVFGAPFTVPPQPWPRTKEHVAATSVLLREHMLAHLAASRASTGRDLPGPLPPGDLEPDPATGVTDQGAP</sequence>
<dbReference type="Pfam" id="PF01553">
    <property type="entry name" value="Acyltransferase"/>
    <property type="match status" value="1"/>
</dbReference>
<dbReference type="SUPFAM" id="SSF69593">
    <property type="entry name" value="Glycerol-3-phosphate (1)-acyltransferase"/>
    <property type="match status" value="1"/>
</dbReference>
<dbReference type="RefSeq" id="WP_349803672.1">
    <property type="nucleotide sequence ID" value="NZ_JBEGDP010000002.1"/>
</dbReference>
<dbReference type="PANTHER" id="PTHR10434:SF11">
    <property type="entry name" value="1-ACYL-SN-GLYCEROL-3-PHOSPHATE ACYLTRANSFERASE"/>
    <property type="match status" value="1"/>
</dbReference>
<dbReference type="CDD" id="cd07989">
    <property type="entry name" value="LPLAT_AGPAT-like"/>
    <property type="match status" value="1"/>
</dbReference>
<name>A0ABV1NUB8_9ACTN</name>
<gene>
    <name evidence="5" type="ORF">V6R90_02290</name>
</gene>
<proteinExistence type="predicted"/>
<dbReference type="Proteomes" id="UP001482520">
    <property type="component" value="Unassembled WGS sequence"/>
</dbReference>
<accession>A0ABV1NUB8</accession>
<feature type="region of interest" description="Disordered" evidence="3">
    <location>
        <begin position="1"/>
        <end position="55"/>
    </location>
</feature>
<feature type="domain" description="Phospholipid/glycerol acyltransferase" evidence="4">
    <location>
        <begin position="89"/>
        <end position="199"/>
    </location>
</feature>